<feature type="domain" description="Protein-glutamine gamma-glutamyltransferase-like C-terminal" evidence="2">
    <location>
        <begin position="171"/>
        <end position="238"/>
    </location>
</feature>
<organism evidence="3 4">
    <name type="scientific">Pararcticibacter amylolyticus</name>
    <dbReference type="NCBI Taxonomy" id="2173175"/>
    <lineage>
        <taxon>Bacteria</taxon>
        <taxon>Pseudomonadati</taxon>
        <taxon>Bacteroidota</taxon>
        <taxon>Sphingobacteriia</taxon>
        <taxon>Sphingobacteriales</taxon>
        <taxon>Sphingobacteriaceae</taxon>
        <taxon>Pararcticibacter</taxon>
    </lineage>
</organism>
<dbReference type="AlphaFoldDB" id="A0A2U2PA88"/>
<accession>A0A2U2PA88</accession>
<dbReference type="RefSeq" id="WP_109418184.1">
    <property type="nucleotide sequence ID" value="NZ_QEAS01000028.1"/>
</dbReference>
<dbReference type="InterPro" id="IPR025403">
    <property type="entry name" value="TgpA-like_C"/>
</dbReference>
<dbReference type="Pfam" id="PF13559">
    <property type="entry name" value="DUF4129"/>
    <property type="match status" value="1"/>
</dbReference>
<keyword evidence="1" id="KW-0812">Transmembrane</keyword>
<keyword evidence="1" id="KW-1133">Transmembrane helix</keyword>
<proteinExistence type="predicted"/>
<reference evidence="3 4" key="1">
    <citation type="submission" date="2018-04" db="EMBL/GenBank/DDBJ databases">
        <title>Pedobacter chongqingensis sp. nov., isolated from a rottenly hemp rope.</title>
        <authorList>
            <person name="Cai Y."/>
        </authorList>
    </citation>
    <scope>NUCLEOTIDE SEQUENCE [LARGE SCALE GENOMIC DNA]</scope>
    <source>
        <strain evidence="3 4">FJ4-8</strain>
    </source>
</reference>
<dbReference type="EMBL" id="QEAS01000028">
    <property type="protein sequence ID" value="PWG78280.1"/>
    <property type="molecule type" value="Genomic_DNA"/>
</dbReference>
<keyword evidence="4" id="KW-1185">Reference proteome</keyword>
<dbReference type="Proteomes" id="UP000245647">
    <property type="component" value="Unassembled WGS sequence"/>
</dbReference>
<evidence type="ECO:0000313" key="3">
    <source>
        <dbReference type="EMBL" id="PWG78280.1"/>
    </source>
</evidence>
<evidence type="ECO:0000256" key="1">
    <source>
        <dbReference type="SAM" id="Phobius"/>
    </source>
</evidence>
<keyword evidence="1" id="KW-0472">Membrane</keyword>
<name>A0A2U2PA88_9SPHI</name>
<dbReference type="OrthoDB" id="5491447at2"/>
<feature type="transmembrane region" description="Helical" evidence="1">
    <location>
        <begin position="99"/>
        <end position="117"/>
    </location>
</feature>
<comment type="caution">
    <text evidence="3">The sequence shown here is derived from an EMBL/GenBank/DDBJ whole genome shotgun (WGS) entry which is preliminary data.</text>
</comment>
<evidence type="ECO:0000259" key="2">
    <source>
        <dbReference type="Pfam" id="PF13559"/>
    </source>
</evidence>
<gene>
    <name evidence="3" type="ORF">DDR33_23170</name>
</gene>
<protein>
    <recommendedName>
        <fullName evidence="2">Protein-glutamine gamma-glutamyltransferase-like C-terminal domain-containing protein</fullName>
    </recommendedName>
</protein>
<evidence type="ECO:0000313" key="4">
    <source>
        <dbReference type="Proteomes" id="UP000245647"/>
    </source>
</evidence>
<sequence>MKTINIRLPILLLMTLFFSLWGKEAISASVKKDSTAVSLRTFNQGELNKYRSNAEFNYEEGGEDVSLSWWDQFWNRVWTWIRRWFGNIEKPGLSHSPGYWKYIFLTLIAGVLIYILIKSKGLSLSGLFSRKSPSIEVPYTEFSEDIHGISFDEEMGKAVEARDFRLAVRLLYLRSLKHLSEAGKIKWVPGKTNSEYVRELRHTEQRRIFSVLTREFEYIWYGNFPVDNRMFDRIRNAFADFDKGGYK</sequence>